<proteinExistence type="predicted"/>
<feature type="signal peptide" evidence="1">
    <location>
        <begin position="1"/>
        <end position="26"/>
    </location>
</feature>
<organism evidence="2 3">
    <name type="scientific">Sphingomonas guangdongensis</name>
    <dbReference type="NCBI Taxonomy" id="1141890"/>
    <lineage>
        <taxon>Bacteria</taxon>
        <taxon>Pseudomonadati</taxon>
        <taxon>Pseudomonadota</taxon>
        <taxon>Alphaproteobacteria</taxon>
        <taxon>Sphingomonadales</taxon>
        <taxon>Sphingomonadaceae</taxon>
        <taxon>Sphingomonas</taxon>
    </lineage>
</organism>
<dbReference type="EMBL" id="OBMI01000001">
    <property type="protein sequence ID" value="SOB79884.1"/>
    <property type="molecule type" value="Genomic_DNA"/>
</dbReference>
<reference evidence="2 3" key="1">
    <citation type="submission" date="2017-07" db="EMBL/GenBank/DDBJ databases">
        <authorList>
            <person name="Sun Z.S."/>
            <person name="Albrecht U."/>
            <person name="Echele G."/>
            <person name="Lee C.C."/>
        </authorList>
    </citation>
    <scope>NUCLEOTIDE SEQUENCE [LARGE SCALE GENOMIC DNA]</scope>
    <source>
        <strain evidence="2 3">CGMCC 1.12672</strain>
    </source>
</reference>
<dbReference type="Pfam" id="PF05096">
    <property type="entry name" value="Glu_cyclase_2"/>
    <property type="match status" value="1"/>
</dbReference>
<dbReference type="OrthoDB" id="9783700at2"/>
<dbReference type="PANTHER" id="PTHR31270:SF1">
    <property type="entry name" value="GLUTAMINYL-PEPTIDE CYCLOTRANSFERASE"/>
    <property type="match status" value="1"/>
</dbReference>
<dbReference type="InterPro" id="IPR007788">
    <property type="entry name" value="QCT"/>
</dbReference>
<evidence type="ECO:0000313" key="3">
    <source>
        <dbReference type="Proteomes" id="UP000219494"/>
    </source>
</evidence>
<accession>A0A285QEH6</accession>
<keyword evidence="2" id="KW-0808">Transferase</keyword>
<feature type="chain" id="PRO_5012289799" evidence="1">
    <location>
        <begin position="27"/>
        <end position="271"/>
    </location>
</feature>
<dbReference type="AlphaFoldDB" id="A0A285QEH6"/>
<dbReference type="PANTHER" id="PTHR31270">
    <property type="entry name" value="GLUTAMINYL-PEPTIDE CYCLOTRANSFERASE"/>
    <property type="match status" value="1"/>
</dbReference>
<dbReference type="Proteomes" id="UP000219494">
    <property type="component" value="Unassembled WGS sequence"/>
</dbReference>
<sequence length="271" mass="29839">MFVPFATRLTGTALALLATASSPFQSEPAPSTPAATRPVEAIGYRVTATYPHDRTAFTEGLFWHDGALWESTGLEGRSDLRRVRLEDGAVKRRAVVPDRLFGEGIVRWGDEIVSVTWKTGAGFRWSLKDLKLRSRFRYPGEGWGLTSDTRSLILSDGTPSLRVLDPKSFAEQRRIAVTANGRPLANLNELEWIDGAIWANVWMTRWIVRIDPASGAVTGALDVQALMEQAGGDLQAATPNGIAYDPATRRVFVTGKNWSKLFVLSLDQPAR</sequence>
<keyword evidence="1" id="KW-0732">Signal</keyword>
<protein>
    <submittedName>
        <fullName evidence="2">Glutamine cyclotransferase</fullName>
    </submittedName>
</protein>
<dbReference type="RefSeq" id="WP_097063328.1">
    <property type="nucleotide sequence ID" value="NZ_OBMI01000001.1"/>
</dbReference>
<evidence type="ECO:0000256" key="1">
    <source>
        <dbReference type="SAM" id="SignalP"/>
    </source>
</evidence>
<name>A0A285QEH6_9SPHN</name>
<dbReference type="GO" id="GO:0016603">
    <property type="term" value="F:glutaminyl-peptide cyclotransferase activity"/>
    <property type="evidence" value="ECO:0007669"/>
    <property type="project" value="InterPro"/>
</dbReference>
<dbReference type="InterPro" id="IPR011044">
    <property type="entry name" value="Quino_amine_DH_bsu"/>
</dbReference>
<gene>
    <name evidence="2" type="ORF">SAMN06297144_0781</name>
</gene>
<keyword evidence="3" id="KW-1185">Reference proteome</keyword>
<evidence type="ECO:0000313" key="2">
    <source>
        <dbReference type="EMBL" id="SOB79884.1"/>
    </source>
</evidence>
<dbReference type="SUPFAM" id="SSF50969">
    <property type="entry name" value="YVTN repeat-like/Quinoprotein amine dehydrogenase"/>
    <property type="match status" value="1"/>
</dbReference>